<dbReference type="PROSITE" id="PS50297">
    <property type="entry name" value="ANK_REP_REGION"/>
    <property type="match status" value="4"/>
</dbReference>
<proteinExistence type="predicted"/>
<dbReference type="PANTHER" id="PTHR22677:SF4">
    <property type="entry name" value="USHER SYNDROME TYPE-1G PROTEIN-LIKE PROTEIN"/>
    <property type="match status" value="1"/>
</dbReference>
<keyword evidence="1" id="KW-0040">ANK repeat</keyword>
<dbReference type="Proteomes" id="UP000320707">
    <property type="component" value="Unassembled WGS sequence"/>
</dbReference>
<gene>
    <name evidence="2" type="primary">MIMI_L25</name>
    <name evidence="2" type="ORF">Focb16_v014085</name>
</gene>
<dbReference type="InterPro" id="IPR039323">
    <property type="entry name" value="ANKRD_45/46/60"/>
</dbReference>
<dbReference type="PANTHER" id="PTHR22677">
    <property type="entry name" value="ANKYRIN REPEAT DOMAIN-CONTAINING PROTEIN 60"/>
    <property type="match status" value="1"/>
</dbReference>
<accession>A0A559KQ09</accession>
<evidence type="ECO:0000313" key="3">
    <source>
        <dbReference type="Proteomes" id="UP000320707"/>
    </source>
</evidence>
<dbReference type="InterPro" id="IPR036770">
    <property type="entry name" value="Ankyrin_rpt-contain_sf"/>
</dbReference>
<feature type="repeat" description="ANK" evidence="1">
    <location>
        <begin position="98"/>
        <end position="130"/>
    </location>
</feature>
<evidence type="ECO:0000256" key="1">
    <source>
        <dbReference type="PROSITE-ProRule" id="PRU00023"/>
    </source>
</evidence>
<organism evidence="2 3">
    <name type="scientific">Fusarium oxysporum f. sp. cubense</name>
    <dbReference type="NCBI Taxonomy" id="61366"/>
    <lineage>
        <taxon>Eukaryota</taxon>
        <taxon>Fungi</taxon>
        <taxon>Dikarya</taxon>
        <taxon>Ascomycota</taxon>
        <taxon>Pezizomycotina</taxon>
        <taxon>Sordariomycetes</taxon>
        <taxon>Hypocreomycetidae</taxon>
        <taxon>Hypocreales</taxon>
        <taxon>Nectriaceae</taxon>
        <taxon>Fusarium</taxon>
        <taxon>Fusarium oxysporum species complex</taxon>
    </lineage>
</organism>
<dbReference type="AlphaFoldDB" id="A0A559KQ09"/>
<dbReference type="PROSITE" id="PS50088">
    <property type="entry name" value="ANK_REPEAT"/>
    <property type="match status" value="4"/>
</dbReference>
<dbReference type="InterPro" id="IPR002110">
    <property type="entry name" value="Ankyrin_rpt"/>
</dbReference>
<feature type="repeat" description="ANK" evidence="1">
    <location>
        <begin position="195"/>
        <end position="227"/>
    </location>
</feature>
<dbReference type="EMBL" id="SRMI01000011">
    <property type="protein sequence ID" value="TVY61731.1"/>
    <property type="molecule type" value="Genomic_DNA"/>
</dbReference>
<dbReference type="SMART" id="SM00248">
    <property type="entry name" value="ANK"/>
    <property type="match status" value="7"/>
</dbReference>
<sequence length="258" mass="28820">MELFSNHSLFERWRKLIEDRIKDKNLRLRRCLPEKDQVFYASWSGDQNCVKKLLDARATGDTTAWRLGPALHIASKFGHLETVALLIREGANVNAAVERRNILYTAVKAGQMDIIALLIKEGADVNAQEGRYGNVLEVASRSGRMDIVELLIRQGADVNVHSTYTNALCTASYYGHLNIVMHLVEEGADVNAEVYYDTPLCAASRSGHLNIVAYLVEKGADVNAPRGGFENALRAAITFQRDSVVKFLQNHKADLRHQ</sequence>
<dbReference type="Pfam" id="PF12796">
    <property type="entry name" value="Ank_2"/>
    <property type="match status" value="2"/>
</dbReference>
<dbReference type="SUPFAM" id="SSF48403">
    <property type="entry name" value="Ankyrin repeat"/>
    <property type="match status" value="1"/>
</dbReference>
<comment type="caution">
    <text evidence="2">The sequence shown here is derived from an EMBL/GenBank/DDBJ whole genome shotgun (WGS) entry which is preliminary data.</text>
</comment>
<name>A0A559KQ09_FUSOC</name>
<dbReference type="Gene3D" id="1.25.40.20">
    <property type="entry name" value="Ankyrin repeat-containing domain"/>
    <property type="match status" value="2"/>
</dbReference>
<feature type="repeat" description="ANK" evidence="1">
    <location>
        <begin position="70"/>
        <end position="98"/>
    </location>
</feature>
<reference evidence="2 3" key="1">
    <citation type="journal article" date="2019" name="Microbiol. Resour. Announc.">
        <title>High-quality draft genome sequence of Fusarium oxysporum f. sp. cubense strain 160527, a causal agent of Panama disease.</title>
        <authorList>
            <person name="Asai S."/>
            <person name="Ayukawa Y."/>
            <person name="Gan P."/>
            <person name="Masuda S."/>
            <person name="Komatsu K."/>
            <person name="Shirasu K."/>
            <person name="Arie T."/>
        </authorList>
    </citation>
    <scope>NUCLEOTIDE SEQUENCE [LARGE SCALE GENOMIC DNA]</scope>
    <source>
        <strain evidence="2 3">160527</strain>
    </source>
</reference>
<feature type="repeat" description="ANK" evidence="1">
    <location>
        <begin position="136"/>
        <end position="163"/>
    </location>
</feature>
<evidence type="ECO:0000313" key="2">
    <source>
        <dbReference type="EMBL" id="TVY61731.1"/>
    </source>
</evidence>
<protein>
    <submittedName>
        <fullName evidence="2">Putative ankyrin repeat protein L25</fullName>
    </submittedName>
</protein>